<dbReference type="SMART" id="SM00283">
    <property type="entry name" value="MA"/>
    <property type="match status" value="1"/>
</dbReference>
<name>W9GX05_9PROT</name>
<dbReference type="EMBL" id="AVFL01000018">
    <property type="protein sequence ID" value="EWY38445.1"/>
    <property type="molecule type" value="Genomic_DNA"/>
</dbReference>
<keyword evidence="3" id="KW-1133">Transmembrane helix</keyword>
<evidence type="ECO:0000313" key="6">
    <source>
        <dbReference type="Proteomes" id="UP000019486"/>
    </source>
</evidence>
<proteinExistence type="predicted"/>
<dbReference type="Gene3D" id="1.10.287.950">
    <property type="entry name" value="Methyl-accepting chemotaxis protein"/>
    <property type="match status" value="1"/>
</dbReference>
<dbReference type="AlphaFoldDB" id="W9GX05"/>
<keyword evidence="6" id="KW-1185">Reference proteome</keyword>
<dbReference type="Pfam" id="PF00015">
    <property type="entry name" value="MCPsignal"/>
    <property type="match status" value="1"/>
</dbReference>
<sequence length="485" mass="50582">MTALILQRRNMALFSICMLWLHIPLIVGLSWAIPGEGALEAALIAGFAASCATFAVWRDPAGLPARTTIAVAYVMAVSALVYEMRDTAWQIDMHMYYFAALAMLAAFACPVTILFGAGATAAHHLFLNFALPAAVFPGGGDIWRVVLHAVIVVLETGLLTWMVIRLGQALLASEMALTEVTLAQAENERLAAAREEERRTAERRRHDDMMALAADFEQGVGTVSAGLRGVSEQVRREAEALARTADATRSDAGASAISAAEVSSGVQSVATASDELTASIGEISRQISNASRMTDDASQQARAVAISVGALSKGADQVGDVVQLIQAIASQTNLLALNATIEAARAGEAGRGFAIVAAEVKGLAGQTENATVEITARIGEIQNATKAAVDAIARITGAVSSIDEVTSTIASAVEQQSAATREIASTAQQVACGVAAAVQGIQGVGRAADDTGDGAERVMTHANGLKTEVESLDGQVREFVRRLRA</sequence>
<dbReference type="PROSITE" id="PS50111">
    <property type="entry name" value="CHEMOTAXIS_TRANSDUC_2"/>
    <property type="match status" value="1"/>
</dbReference>
<reference evidence="5 6" key="1">
    <citation type="submission" date="2013-08" db="EMBL/GenBank/DDBJ databases">
        <title>The genome sequence of Skermanella stibiiresistens.</title>
        <authorList>
            <person name="Zhu W."/>
            <person name="Wang G."/>
        </authorList>
    </citation>
    <scope>NUCLEOTIDE SEQUENCE [LARGE SCALE GENOMIC DNA]</scope>
    <source>
        <strain evidence="5 6">SB22</strain>
    </source>
</reference>
<accession>W9GX05</accession>
<dbReference type="InterPro" id="IPR004089">
    <property type="entry name" value="MCPsignal_dom"/>
</dbReference>
<dbReference type="PANTHER" id="PTHR32089:SF112">
    <property type="entry name" value="LYSOZYME-LIKE PROTEIN-RELATED"/>
    <property type="match status" value="1"/>
</dbReference>
<dbReference type="GO" id="GO:0016020">
    <property type="term" value="C:membrane"/>
    <property type="evidence" value="ECO:0007669"/>
    <property type="project" value="InterPro"/>
</dbReference>
<protein>
    <submittedName>
        <fullName evidence="5">Methyl-accepting chemotaxis protein</fullName>
    </submittedName>
</protein>
<dbReference type="STRING" id="1385369.N825_13225"/>
<feature type="transmembrane region" description="Helical" evidence="3">
    <location>
        <begin position="12"/>
        <end position="31"/>
    </location>
</feature>
<evidence type="ECO:0000256" key="1">
    <source>
        <dbReference type="ARBA" id="ARBA00023224"/>
    </source>
</evidence>
<evidence type="ECO:0000259" key="4">
    <source>
        <dbReference type="PROSITE" id="PS50111"/>
    </source>
</evidence>
<evidence type="ECO:0000256" key="2">
    <source>
        <dbReference type="PROSITE-ProRule" id="PRU00284"/>
    </source>
</evidence>
<dbReference type="OrthoDB" id="354287at2"/>
<dbReference type="GO" id="GO:0007165">
    <property type="term" value="P:signal transduction"/>
    <property type="evidence" value="ECO:0007669"/>
    <property type="project" value="UniProtKB-KW"/>
</dbReference>
<feature type="transmembrane region" description="Helical" evidence="3">
    <location>
        <begin position="38"/>
        <end position="57"/>
    </location>
</feature>
<dbReference type="Proteomes" id="UP000019486">
    <property type="component" value="Unassembled WGS sequence"/>
</dbReference>
<dbReference type="RefSeq" id="WP_037457114.1">
    <property type="nucleotide sequence ID" value="NZ_AVFL01000018.1"/>
</dbReference>
<feature type="transmembrane region" description="Helical" evidence="3">
    <location>
        <begin position="63"/>
        <end position="82"/>
    </location>
</feature>
<evidence type="ECO:0000313" key="5">
    <source>
        <dbReference type="EMBL" id="EWY38445.1"/>
    </source>
</evidence>
<gene>
    <name evidence="5" type="ORF">N825_13225</name>
</gene>
<feature type="domain" description="Methyl-accepting transducer" evidence="4">
    <location>
        <begin position="230"/>
        <end position="466"/>
    </location>
</feature>
<dbReference type="PANTHER" id="PTHR32089">
    <property type="entry name" value="METHYL-ACCEPTING CHEMOTAXIS PROTEIN MCPB"/>
    <property type="match status" value="1"/>
</dbReference>
<keyword evidence="3" id="KW-0812">Transmembrane</keyword>
<keyword evidence="3" id="KW-0472">Membrane</keyword>
<dbReference type="SUPFAM" id="SSF58104">
    <property type="entry name" value="Methyl-accepting chemotaxis protein (MCP) signaling domain"/>
    <property type="match status" value="1"/>
</dbReference>
<evidence type="ECO:0000256" key="3">
    <source>
        <dbReference type="SAM" id="Phobius"/>
    </source>
</evidence>
<feature type="transmembrane region" description="Helical" evidence="3">
    <location>
        <begin position="94"/>
        <end position="122"/>
    </location>
</feature>
<organism evidence="5 6">
    <name type="scientific">Skermanella stibiiresistens SB22</name>
    <dbReference type="NCBI Taxonomy" id="1385369"/>
    <lineage>
        <taxon>Bacteria</taxon>
        <taxon>Pseudomonadati</taxon>
        <taxon>Pseudomonadota</taxon>
        <taxon>Alphaproteobacteria</taxon>
        <taxon>Rhodospirillales</taxon>
        <taxon>Azospirillaceae</taxon>
        <taxon>Skermanella</taxon>
    </lineage>
</organism>
<keyword evidence="1 2" id="KW-0807">Transducer</keyword>
<comment type="caution">
    <text evidence="5">The sequence shown here is derived from an EMBL/GenBank/DDBJ whole genome shotgun (WGS) entry which is preliminary data.</text>
</comment>